<dbReference type="PANTHER" id="PTHR23073">
    <property type="entry name" value="26S PROTEASOME REGULATORY SUBUNIT"/>
    <property type="match status" value="1"/>
</dbReference>
<evidence type="ECO:0000256" key="3">
    <source>
        <dbReference type="ARBA" id="ARBA00022840"/>
    </source>
</evidence>
<keyword evidence="3" id="KW-0067">ATP-binding</keyword>
<dbReference type="GO" id="GO:0016887">
    <property type="term" value="F:ATP hydrolysis activity"/>
    <property type="evidence" value="ECO:0007669"/>
    <property type="project" value="InterPro"/>
</dbReference>
<dbReference type="GO" id="GO:0005524">
    <property type="term" value="F:ATP binding"/>
    <property type="evidence" value="ECO:0007669"/>
    <property type="project" value="UniProtKB-KW"/>
</dbReference>
<proteinExistence type="inferred from homology"/>
<dbReference type="EMBL" id="JACHBR010000001">
    <property type="protein sequence ID" value="MBB5628396.1"/>
    <property type="molecule type" value="Genomic_DNA"/>
</dbReference>
<keyword evidence="2" id="KW-0547">Nucleotide-binding</keyword>
<dbReference type="InterPro" id="IPR050221">
    <property type="entry name" value="26S_Proteasome_ATPase"/>
</dbReference>
<dbReference type="RefSeq" id="WP_184612916.1">
    <property type="nucleotide sequence ID" value="NZ_BOOS01000070.1"/>
</dbReference>
<dbReference type="AlphaFoldDB" id="A0A7W8Z6J2"/>
<reference evidence="5 6" key="1">
    <citation type="submission" date="2020-08" db="EMBL/GenBank/DDBJ databases">
        <title>Sequencing the genomes of 1000 actinobacteria strains.</title>
        <authorList>
            <person name="Klenk H.-P."/>
        </authorList>
    </citation>
    <scope>NUCLEOTIDE SEQUENCE [LARGE SCALE GENOMIC DNA]</scope>
    <source>
        <strain evidence="5 6">DSM 45790</strain>
    </source>
</reference>
<keyword evidence="6" id="KW-1185">Reference proteome</keyword>
<comment type="caution">
    <text evidence="5">The sequence shown here is derived from an EMBL/GenBank/DDBJ whole genome shotgun (WGS) entry which is preliminary data.</text>
</comment>
<accession>A0A7W8Z6J2</accession>
<dbReference type="Gene3D" id="3.40.50.300">
    <property type="entry name" value="P-loop containing nucleotide triphosphate hydrolases"/>
    <property type="match status" value="1"/>
</dbReference>
<evidence type="ECO:0000313" key="5">
    <source>
        <dbReference type="EMBL" id="MBB5628396.1"/>
    </source>
</evidence>
<dbReference type="Proteomes" id="UP000588112">
    <property type="component" value="Unassembled WGS sequence"/>
</dbReference>
<feature type="domain" description="AAA+ ATPase" evidence="4">
    <location>
        <begin position="473"/>
        <end position="605"/>
    </location>
</feature>
<dbReference type="InterPro" id="IPR027417">
    <property type="entry name" value="P-loop_NTPase"/>
</dbReference>
<protein>
    <recommendedName>
        <fullName evidence="4">AAA+ ATPase domain-containing protein</fullName>
    </recommendedName>
</protein>
<gene>
    <name evidence="5" type="ORF">BJ981_004095</name>
</gene>
<dbReference type="Pfam" id="PF22977">
    <property type="entry name" value="WHD"/>
    <property type="match status" value="1"/>
</dbReference>
<dbReference type="CDD" id="cd19481">
    <property type="entry name" value="RecA-like_protease"/>
    <property type="match status" value="1"/>
</dbReference>
<comment type="similarity">
    <text evidence="1">Belongs to the AAA ATPase family.</text>
</comment>
<name>A0A7W8Z6J2_9ACTN</name>
<evidence type="ECO:0000256" key="1">
    <source>
        <dbReference type="ARBA" id="ARBA00006914"/>
    </source>
</evidence>
<dbReference type="InterPro" id="IPR054472">
    <property type="entry name" value="WHD"/>
</dbReference>
<dbReference type="InterPro" id="IPR003959">
    <property type="entry name" value="ATPase_AAA_core"/>
</dbReference>
<evidence type="ECO:0000256" key="2">
    <source>
        <dbReference type="ARBA" id="ARBA00022741"/>
    </source>
</evidence>
<evidence type="ECO:0000259" key="4">
    <source>
        <dbReference type="SMART" id="SM00382"/>
    </source>
</evidence>
<organism evidence="5 6">
    <name type="scientific">Sphaerisporangium krabiense</name>
    <dbReference type="NCBI Taxonomy" id="763782"/>
    <lineage>
        <taxon>Bacteria</taxon>
        <taxon>Bacillati</taxon>
        <taxon>Actinomycetota</taxon>
        <taxon>Actinomycetes</taxon>
        <taxon>Streptosporangiales</taxon>
        <taxon>Streptosporangiaceae</taxon>
        <taxon>Sphaerisporangium</taxon>
    </lineage>
</organism>
<dbReference type="InterPro" id="IPR003593">
    <property type="entry name" value="AAA+_ATPase"/>
</dbReference>
<evidence type="ECO:0000313" key="6">
    <source>
        <dbReference type="Proteomes" id="UP000588112"/>
    </source>
</evidence>
<dbReference type="SUPFAM" id="SSF52540">
    <property type="entry name" value="P-loop containing nucleoside triphosphate hydrolases"/>
    <property type="match status" value="1"/>
</dbReference>
<dbReference type="SMART" id="SM00382">
    <property type="entry name" value="AAA"/>
    <property type="match status" value="1"/>
</dbReference>
<dbReference type="Pfam" id="PF00004">
    <property type="entry name" value="AAA"/>
    <property type="match status" value="1"/>
</dbReference>
<sequence>MSALEHLRIRLESLHGALREAVERQARAAALLTRPDLTPFCVTDEQVGVLLDEVDAFAAAMTEPGPPPEPEPEAERELRRRAAAQGVTLPLDALATRFCLTRADQDALVLVAAPELDRAYERIYAYVVDNLNRRLPCVELLVTVGGATPAARLARRRALGPDGPLRRFGLLRAHGEAPVELAQELVLGPGVLAFLLGWGGDVGLLGHDPGEVAAGPRALPPYLAASDRLTRLGRALGAGDIDLAGLWGCPPGDRLDVAQAVAHAAGRPLRALAPDGGDPAAGVRAAAALDAVLWISTDDLHDDPRLADALCATLLRSRVPVCLTGLKPWRPAGLLAARAYAELTVPAPGLGDRRAMWSAALPQVDGTLLEDLAVRYRMSGGELRAVASVAGAGARLAGGGPPAPVADHVEPAIATVTRGRNGSAVRSILPRRTIDDLVLPDGQLRQILEMVSAFRAWPRVAETWGFGRRSGNGGVKALFTGEPGTGKTMSAEIVTGMLGLELLKVDLAQVVSKWVGETEKNMEAAFRQAEESHAVLLFDEADALFGKRGEVRHGTDRYANLEVGYLLQRLEASDGLVILTSNLKENIDPAFTRRFHFVVHFPRPGAAERRRLWRLAFPEEAPLGADVDLEALCRLDMTGAGIGAAARTAALAAADGDSPVIAMRHVVRGVARQFQREARLLRPSELGAHAHLLGDDEPSG</sequence>